<dbReference type="InterPro" id="IPR013783">
    <property type="entry name" value="Ig-like_fold"/>
</dbReference>
<evidence type="ECO:0000313" key="2">
    <source>
        <dbReference type="EMBL" id="AXG74918.1"/>
    </source>
</evidence>
<reference evidence="2 3" key="1">
    <citation type="submission" date="2018-07" db="EMBL/GenBank/DDBJ databases">
        <title>Complete genome sequence of Flavobacterium arcticum type strain SM1502T.</title>
        <authorList>
            <person name="Li Y."/>
            <person name="Li D.-D."/>
        </authorList>
    </citation>
    <scope>NUCLEOTIDE SEQUENCE [LARGE SCALE GENOMIC DNA]</scope>
    <source>
        <strain evidence="2 3">SM1502</strain>
    </source>
</reference>
<evidence type="ECO:0008006" key="4">
    <source>
        <dbReference type="Google" id="ProtNLM"/>
    </source>
</evidence>
<feature type="chain" id="PRO_5016699430" description="Gliding motility-associated C-terminal domain-containing protein" evidence="1">
    <location>
        <begin position="22"/>
        <end position="2070"/>
    </location>
</feature>
<dbReference type="Pfam" id="PF13585">
    <property type="entry name" value="CHU_C"/>
    <property type="match status" value="1"/>
</dbReference>
<gene>
    <name evidence="2" type="ORF">DVK85_12045</name>
</gene>
<sequence>MNNKKYLVLILLVFSTVATFAQSNTAPEMDPFCAGGSTLTFDNTTNSPPADPDSAADSYGCLGSEPNPAWFYMQIGESGDLEFTLSQTSNTGNGIDVDFILWGPFGGPPPIYGPSNLNDGTTVDCSYSGSATESVSIPDAITGQYYVILITNFSNQPGQINLTQTNTGDAGAGSTNCDIVCPLSLGDGFELCPGNTAAITATIEDATSYEWFQDGAPLAGETGQSLVVSEPGTYSVIVNKPGCVADATASVTITAPDPILINDPEDIVICAVGTPPYTFDLSQNNDYILNGLDPALYDITFHNSAEEASEGIGQIFPASNVENYQSNGGETMYVRVLDVNADCGTYREFQLIGNPAPTPGTPGDLQICDSDDSGDEEFDLTIQDTDVFAGQDPTIYTVTYHETLENAEDNVGEVTDPENYLAVVGTTVIYTRLTNNDNEDCYGVTSFELEVSPNPVVEVPEDQFVCSEPGYTLPAIIESGNYYTEPNGAGTQLNEGDLITTTQTIYVYAESGTSPNNCTAEESFTITVYQKPVIDTPADLSSCESYILPVLSEGNYYTDVAGTGTMLNAGDEITVTQDIYIYADSGVAPVSCVTEHMFNVQIDTRPTLLPATPLEQCDDNFDGLAVFDLTPAGDEVINGQTGLTVTYHETEEGADFGTNVITDPTNHSIITGFIWIRVEETGTTSNCYSVEEVNIIVHERPTVPTISDYAQCDYNNPEGVETFDLTTRDSEVTFNDPDVTAVYYTSQADALAGTNPIPNPTTYANTGTPETIWAAAISSFGCRSVSSFDIIVNPLPATNPALGTFYACEEVPGEGEFDTITMDAEITLGASGYTISYYETQAAAEAAGTDYILSPFTAPTSTIYAHVVEDLTGCSIVIPVALEVIPAPIAPAPAPLEECDINNDQHAYFNLDPVLQNISTLLGDVSVTIHETDADAFYFANIIPNTGNYENLQDLTFSGVQTLHIRVQSTQTECFDIVTLDLIVHPIPDAAIPTDYALCDAGLDDTDGVTIFDLSTKDEEILDGMDPAQYSVGYYQTMAAAELGQNPISTPSNYNSGTTTLYVRVTNTTTGCYDIVPLELIVHPLPVVNNPAPYSLCDVNNPGDEIEEFDLTSQYEFIVDDQNGMIITFHHSYAEAELGDNPELNTTAYQNNGAVETLFVRVTTAATGCYRIVLLDVRVEPLPVLYLNNIDDSLLTTCDEDDNGIAIFDLSTLLDAMINGGQNLAVTFHETALDAQNNLNAIQNITNYQTAVAYLDHIYVRVENTLTGCINSEVYEISLTVVGSPQVPDLEDITKCDDAQNQNGQDGVAKFNLTQQNQVINDALPDSDLDITYHTSEAFAREGFPIIITPNEYTGNHEQTIWVRVEDNTTGCFGITSFQLFLNQPLLITTPSILSLCDVILSDDDQINDGIRVFDLTVKDNEILGPFGVGLDYTVEYFESEADREAGTPVPDATAYTNTDNAQTLYVLVTSSQGCKSYTTLTIKVLPLPTPNENPDPLVMCDDNNAPDGVMFNLTDAEQDIRNNDNNTLISYYESQEEAELGVTPIPDPTNYLSGTATIWVRVAANTGNPNDEVCYRVFPLELIVNPLPELGENGVIAPFAYCEQNTNGYHEFLLSDHITTILGDAVDPDDYTIRFYFDQAALDADEDDFLPNLYQNAIQGAQEILVWVQNDDTGCVATAPLMLYVEEAAIANPTTIVFDECDYDGDNNGQHVFDLTLVEPEVLGGQSSTDYSITYYESEAEAINEENPIPNPTAYVNSTPEDQTIWIRVTNISTVSRCHELTTVNLHVEPIPEPVIQGGVICVDYDTNEVLNPVVMDTGLDDTHTFTWYLNGEIIAGATENIYIAEAVGSYTVEAISATGCISDPIEPVTVTQSGPASQAFTAYAVSNAFSDDQTITVTTTGYGTYEYQLDYGPWQDSNIFIDVAPGLHEVHIRDIGACSQHIVTLSDVSIIDYPRFFTPNGDGYNDYWNIYGLSSQGGAEIYIFDRYGKLIKQISSQGEGWDGTYNGSPMPADDYWFTVTFGETIITYKPLRDADGNIVINPDTEEPEMVEVPEFVTREFKAHFAMKR</sequence>
<evidence type="ECO:0000313" key="3">
    <source>
        <dbReference type="Proteomes" id="UP000253951"/>
    </source>
</evidence>
<dbReference type="KEGG" id="fat:DVK85_12045"/>
<name>A0A345HEA8_9FLAO</name>
<proteinExistence type="predicted"/>
<dbReference type="NCBIfam" id="TIGR04131">
    <property type="entry name" value="Bac_Flav_CTERM"/>
    <property type="match status" value="1"/>
</dbReference>
<keyword evidence="3" id="KW-1185">Reference proteome</keyword>
<protein>
    <recommendedName>
        <fullName evidence="4">Gliding motility-associated C-terminal domain-containing protein</fullName>
    </recommendedName>
</protein>
<dbReference type="RefSeq" id="WP_114678676.1">
    <property type="nucleotide sequence ID" value="NZ_CP031188.1"/>
</dbReference>
<dbReference type="Gene3D" id="2.60.40.10">
    <property type="entry name" value="Immunoglobulins"/>
    <property type="match status" value="1"/>
</dbReference>
<organism evidence="2 3">
    <name type="scientific">Flavobacterium arcticum</name>
    <dbReference type="NCBI Taxonomy" id="1784713"/>
    <lineage>
        <taxon>Bacteria</taxon>
        <taxon>Pseudomonadati</taxon>
        <taxon>Bacteroidota</taxon>
        <taxon>Flavobacteriia</taxon>
        <taxon>Flavobacteriales</taxon>
        <taxon>Flavobacteriaceae</taxon>
        <taxon>Flavobacterium</taxon>
    </lineage>
</organism>
<feature type="signal peptide" evidence="1">
    <location>
        <begin position="1"/>
        <end position="21"/>
    </location>
</feature>
<evidence type="ECO:0000256" key="1">
    <source>
        <dbReference type="SAM" id="SignalP"/>
    </source>
</evidence>
<dbReference type="EMBL" id="CP031188">
    <property type="protein sequence ID" value="AXG74918.1"/>
    <property type="molecule type" value="Genomic_DNA"/>
</dbReference>
<dbReference type="InterPro" id="IPR026341">
    <property type="entry name" value="T9SS_type_B"/>
</dbReference>
<accession>A0A345HEA8</accession>
<dbReference type="OrthoDB" id="9765926at2"/>
<keyword evidence="1" id="KW-0732">Signal</keyword>
<dbReference type="Proteomes" id="UP000253951">
    <property type="component" value="Chromosome"/>
</dbReference>